<reference evidence="3" key="1">
    <citation type="submission" date="2007-04" db="EMBL/GenBank/DDBJ databases">
        <title>Complete sequence of chromosome of Rhodobacter sphaeroides ATCC 17025.</title>
        <authorList>
            <consortium name="US DOE Joint Genome Institute"/>
            <person name="Copeland A."/>
            <person name="Lucas S."/>
            <person name="Lapidus A."/>
            <person name="Barry K."/>
            <person name="Detter J.C."/>
            <person name="Glavina del Rio T."/>
            <person name="Hammon N."/>
            <person name="Israni S."/>
            <person name="Dalin E."/>
            <person name="Tice H."/>
            <person name="Pitluck S."/>
            <person name="Chertkov O."/>
            <person name="Brettin T."/>
            <person name="Bruce D."/>
            <person name="Han C."/>
            <person name="Schmutz J."/>
            <person name="Larimer F."/>
            <person name="Land M."/>
            <person name="Hauser L."/>
            <person name="Kyrpides N."/>
            <person name="Kim E."/>
            <person name="Richardson P."/>
            <person name="Mackenzie C."/>
            <person name="Choudhary M."/>
            <person name="Donohue T.J."/>
            <person name="Kaplan S."/>
        </authorList>
    </citation>
    <scope>NUCLEOTIDE SEQUENCE [LARGE SCALE GENOMIC DNA]</scope>
    <source>
        <strain evidence="3">ATCC 17025</strain>
    </source>
</reference>
<feature type="domain" description="Reverse transcriptase" evidence="2">
    <location>
        <begin position="1"/>
        <end position="280"/>
    </location>
</feature>
<dbReference type="KEGG" id="rsq:Rsph17025_1321"/>
<dbReference type="HOGENOM" id="CLU_013584_0_0_5"/>
<dbReference type="PANTHER" id="PTHR34047:SF8">
    <property type="entry name" value="PROTEIN YKFC"/>
    <property type="match status" value="1"/>
</dbReference>
<dbReference type="Pfam" id="PF00078">
    <property type="entry name" value="RVT_1"/>
    <property type="match status" value="1"/>
</dbReference>
<dbReference type="KEGG" id="rsq:Rsph17025_2079"/>
<dbReference type="PROSITE" id="PS50878">
    <property type="entry name" value="RT_POL"/>
    <property type="match status" value="1"/>
</dbReference>
<proteinExistence type="inferred from homology"/>
<dbReference type="InterPro" id="IPR051083">
    <property type="entry name" value="GrpII_Intron_Splice-Mob/Def"/>
</dbReference>
<organism evidence="3">
    <name type="scientific">Cereibacter sphaeroides (strain ATCC 17025 / ATH 2.4.3)</name>
    <name type="common">Rhodobacter sphaeroides</name>
    <dbReference type="NCBI Taxonomy" id="349102"/>
    <lineage>
        <taxon>Bacteria</taxon>
        <taxon>Pseudomonadati</taxon>
        <taxon>Pseudomonadota</taxon>
        <taxon>Alphaproteobacteria</taxon>
        <taxon>Rhodobacterales</taxon>
        <taxon>Paracoccaceae</taxon>
        <taxon>Cereibacter</taxon>
    </lineage>
</organism>
<keyword evidence="3" id="KW-0548">Nucleotidyltransferase</keyword>
<dbReference type="PANTHER" id="PTHR34047">
    <property type="entry name" value="NUCLEAR INTRON MATURASE 1, MITOCHONDRIAL-RELATED"/>
    <property type="match status" value="1"/>
</dbReference>
<dbReference type="GO" id="GO:0003964">
    <property type="term" value="F:RNA-directed DNA polymerase activity"/>
    <property type="evidence" value="ECO:0007669"/>
    <property type="project" value="UniProtKB-KW"/>
</dbReference>
<evidence type="ECO:0000313" key="3">
    <source>
        <dbReference type="EMBL" id="ABP70222.1"/>
    </source>
</evidence>
<dbReference type="BioCyc" id="RSPH349102:G1G8M-1356-MONOMER"/>
<dbReference type="AlphaFoldDB" id="A4WS58"/>
<keyword evidence="3" id="KW-0808">Transferase</keyword>
<dbReference type="eggNOG" id="COG3344">
    <property type="taxonomic scope" value="Bacteria"/>
</dbReference>
<dbReference type="STRING" id="349102.Rsph17025_1321"/>
<evidence type="ECO:0000256" key="1">
    <source>
        <dbReference type="ARBA" id="ARBA00034120"/>
    </source>
</evidence>
<dbReference type="EMBL" id="CP000661">
    <property type="protein sequence ID" value="ABP70970.1"/>
    <property type="molecule type" value="Genomic_DNA"/>
</dbReference>
<name>A4WS58_CERS5</name>
<dbReference type="CDD" id="cd01646">
    <property type="entry name" value="RT_Bac_retron_I"/>
    <property type="match status" value="1"/>
</dbReference>
<evidence type="ECO:0000259" key="2">
    <source>
        <dbReference type="PROSITE" id="PS50878"/>
    </source>
</evidence>
<dbReference type="BioCyc" id="RSPH349102:G1G8M-2145-MONOMER"/>
<dbReference type="EMBL" id="CP000661">
    <property type="protein sequence ID" value="ABP70222.1"/>
    <property type="molecule type" value="Genomic_DNA"/>
</dbReference>
<protein>
    <submittedName>
        <fullName evidence="3">RNA-directed DNA polymerase (Reverse transcriptase)</fullName>
    </submittedName>
</protein>
<sequence>MAKTYNHLWPQIIAFETLVEAWARTSKGRHRQRDVIAFEADLEPNLFAIQESLIQKTYRTGPYHRFFVYEPKKREIASLPLKDRVVQHALVSVIEPIFEARFIDQSFACRVGKGAHKGADTVQRYMREVLREQGQVFALKADISKYFPSVCHDALRRIIRRRIACPDTLWLIDSILESSAEPGALTPRGIPIGNLTSQMFANIYLHELDHFVKHTLRERRYVRYMDDFAVIHHDKAHLHEVRRACEDFLWAELGLRTNAKTQVFPIGEPGRALDFLGYRIWPTHRALRKDSVNRMKRKMRRMASLYHRGEITWDDIDPVIMSWIGHARHADTYNLRTKVLGGVAFVPPPLHVAAERRANSGHLRPV</sequence>
<comment type="similarity">
    <text evidence="1">Belongs to the bacterial reverse transcriptase family.</text>
</comment>
<dbReference type="InterPro" id="IPR000477">
    <property type="entry name" value="RT_dom"/>
</dbReference>
<accession>A4WS58</accession>
<evidence type="ECO:0000313" key="4">
    <source>
        <dbReference type="EMBL" id="ABP70970.1"/>
    </source>
</evidence>
<dbReference type="InterPro" id="IPR043502">
    <property type="entry name" value="DNA/RNA_pol_sf"/>
</dbReference>
<gene>
    <name evidence="3" type="ordered locus">Rsph17025_1321</name>
    <name evidence="4" type="ordered locus">Rsph17025_2079</name>
</gene>
<dbReference type="SUPFAM" id="SSF56672">
    <property type="entry name" value="DNA/RNA polymerases"/>
    <property type="match status" value="1"/>
</dbReference>
<keyword evidence="3" id="KW-0695">RNA-directed DNA polymerase</keyword>